<dbReference type="InterPro" id="IPR036390">
    <property type="entry name" value="WH_DNA-bd_sf"/>
</dbReference>
<evidence type="ECO:0000313" key="6">
    <source>
        <dbReference type="Proteomes" id="UP000182740"/>
    </source>
</evidence>
<dbReference type="Gene3D" id="3.40.630.30">
    <property type="match status" value="1"/>
</dbReference>
<dbReference type="SMART" id="SM00347">
    <property type="entry name" value="HTH_MARR"/>
    <property type="match status" value="1"/>
</dbReference>
<dbReference type="InterPro" id="IPR000182">
    <property type="entry name" value="GNAT_dom"/>
</dbReference>
<evidence type="ECO:0000259" key="3">
    <source>
        <dbReference type="PROSITE" id="PS50995"/>
    </source>
</evidence>
<dbReference type="Gene3D" id="1.10.10.10">
    <property type="entry name" value="Winged helix-like DNA-binding domain superfamily/Winged helix DNA-binding domain"/>
    <property type="match status" value="1"/>
</dbReference>
<sequence length="300" mass="32491">MDRALVDGVRRFNRTVTQRIGALEDAFLARGRPLGQARVLWEIGAGGRDVRELRERLGLDSGYLSRLLRGLERDGLVRVEPSGADGRVRTARLTEAGAAERATLDRLSDDAAAALLARLSDGQRTRLVAAMAEVERLLTASAVDVAPCPPGHPAARFCLGAYFAELGRRFDDGFDPQLSISAADDEMTPPAGVLLVATLHAEPVGCGALKFHGDAPAEIKRMWVAPPARGLGLGRRLLGELEAYAAAKGVRTLRLETNRALGEAIGLYRAAGYREVAPFNEERYAHHWFEKQLPAPRTLA</sequence>
<keyword evidence="5" id="KW-0238">DNA-binding</keyword>
<dbReference type="PANTHER" id="PTHR43877">
    <property type="entry name" value="AMINOALKYLPHOSPHONATE N-ACETYLTRANSFERASE-RELATED-RELATED"/>
    <property type="match status" value="1"/>
</dbReference>
<dbReference type="Proteomes" id="UP000182740">
    <property type="component" value="Unassembled WGS sequence"/>
</dbReference>
<name>A0A1K1SJU2_9PSEU</name>
<accession>A0A1K1SJU2</accession>
<keyword evidence="2" id="KW-0012">Acyltransferase</keyword>
<dbReference type="PANTHER" id="PTHR43877:SF2">
    <property type="entry name" value="AMINOALKYLPHOSPHONATE N-ACETYLTRANSFERASE-RELATED"/>
    <property type="match status" value="1"/>
</dbReference>
<dbReference type="Pfam" id="PF00583">
    <property type="entry name" value="Acetyltransf_1"/>
    <property type="match status" value="1"/>
</dbReference>
<keyword evidence="1" id="KW-0808">Transferase</keyword>
<keyword evidence="6" id="KW-1185">Reference proteome</keyword>
<dbReference type="PROSITE" id="PS51186">
    <property type="entry name" value="GNAT"/>
    <property type="match status" value="1"/>
</dbReference>
<dbReference type="InterPro" id="IPR036388">
    <property type="entry name" value="WH-like_DNA-bd_sf"/>
</dbReference>
<dbReference type="OrthoDB" id="70840at2"/>
<proteinExistence type="predicted"/>
<protein>
    <submittedName>
        <fullName evidence="5">DNA-binding transcriptional regulator, MarR family</fullName>
    </submittedName>
</protein>
<dbReference type="GO" id="GO:0016747">
    <property type="term" value="F:acyltransferase activity, transferring groups other than amino-acyl groups"/>
    <property type="evidence" value="ECO:0007669"/>
    <property type="project" value="InterPro"/>
</dbReference>
<reference evidence="6" key="1">
    <citation type="submission" date="2016-11" db="EMBL/GenBank/DDBJ databases">
        <authorList>
            <person name="Varghese N."/>
            <person name="Submissions S."/>
        </authorList>
    </citation>
    <scope>NUCLEOTIDE SEQUENCE [LARGE SCALE GENOMIC DNA]</scope>
    <source>
        <strain evidence="6">DSM 44671</strain>
    </source>
</reference>
<dbReference type="InterPro" id="IPR000835">
    <property type="entry name" value="HTH_MarR-typ"/>
</dbReference>
<dbReference type="InterPro" id="IPR050832">
    <property type="entry name" value="Bact_Acetyltransf"/>
</dbReference>
<evidence type="ECO:0000259" key="4">
    <source>
        <dbReference type="PROSITE" id="PS51186"/>
    </source>
</evidence>
<feature type="domain" description="HTH marR-type" evidence="3">
    <location>
        <begin position="1"/>
        <end position="136"/>
    </location>
</feature>
<evidence type="ECO:0000256" key="2">
    <source>
        <dbReference type="ARBA" id="ARBA00023315"/>
    </source>
</evidence>
<dbReference type="GO" id="GO:0003677">
    <property type="term" value="F:DNA binding"/>
    <property type="evidence" value="ECO:0007669"/>
    <property type="project" value="UniProtKB-KW"/>
</dbReference>
<dbReference type="AlphaFoldDB" id="A0A1K1SJU2"/>
<dbReference type="InterPro" id="IPR016181">
    <property type="entry name" value="Acyl_CoA_acyltransferase"/>
</dbReference>
<feature type="domain" description="N-acetyltransferase" evidence="4">
    <location>
        <begin position="143"/>
        <end position="296"/>
    </location>
</feature>
<dbReference type="STRING" id="546364.SAMN04489730_5910"/>
<evidence type="ECO:0000313" key="5">
    <source>
        <dbReference type="EMBL" id="SFW84617.1"/>
    </source>
</evidence>
<evidence type="ECO:0000256" key="1">
    <source>
        <dbReference type="ARBA" id="ARBA00022679"/>
    </source>
</evidence>
<dbReference type="EMBL" id="FPJG01000006">
    <property type="protein sequence ID" value="SFW84617.1"/>
    <property type="molecule type" value="Genomic_DNA"/>
</dbReference>
<dbReference type="SUPFAM" id="SSF55729">
    <property type="entry name" value="Acyl-CoA N-acyltransferases (Nat)"/>
    <property type="match status" value="1"/>
</dbReference>
<gene>
    <name evidence="5" type="ORF">SAMN04489730_5910</name>
</gene>
<organism evidence="5 6">
    <name type="scientific">Amycolatopsis australiensis</name>
    <dbReference type="NCBI Taxonomy" id="546364"/>
    <lineage>
        <taxon>Bacteria</taxon>
        <taxon>Bacillati</taxon>
        <taxon>Actinomycetota</taxon>
        <taxon>Actinomycetes</taxon>
        <taxon>Pseudonocardiales</taxon>
        <taxon>Pseudonocardiaceae</taxon>
        <taxon>Amycolatopsis</taxon>
    </lineage>
</organism>
<dbReference type="RefSeq" id="WP_072479327.1">
    <property type="nucleotide sequence ID" value="NZ_FPJG01000006.1"/>
</dbReference>
<dbReference type="SUPFAM" id="SSF46785">
    <property type="entry name" value="Winged helix' DNA-binding domain"/>
    <property type="match status" value="1"/>
</dbReference>
<dbReference type="GO" id="GO:0003700">
    <property type="term" value="F:DNA-binding transcription factor activity"/>
    <property type="evidence" value="ECO:0007669"/>
    <property type="project" value="InterPro"/>
</dbReference>
<dbReference type="Pfam" id="PF12802">
    <property type="entry name" value="MarR_2"/>
    <property type="match status" value="1"/>
</dbReference>
<dbReference type="PROSITE" id="PS50995">
    <property type="entry name" value="HTH_MARR_2"/>
    <property type="match status" value="1"/>
</dbReference>